<evidence type="ECO:0000313" key="3">
    <source>
        <dbReference type="Proteomes" id="UP001500403"/>
    </source>
</evidence>
<evidence type="ECO:0000313" key="2">
    <source>
        <dbReference type="EMBL" id="GAA2974880.1"/>
    </source>
</evidence>
<protein>
    <submittedName>
        <fullName evidence="2">Uncharacterized protein</fullName>
    </submittedName>
</protein>
<proteinExistence type="predicted"/>
<feature type="region of interest" description="Disordered" evidence="1">
    <location>
        <begin position="1"/>
        <end position="108"/>
    </location>
</feature>
<sequence length="108" mass="11413">MLGPIGEDLDDGAPRQAALPRHALREGRKARPERLTALARPGDGRSRFRRGLTRPYGLSRPAPLLGVQPVPVPPLGARRTPRLAQTAPGRAGEAAYDPVLPAGTASRG</sequence>
<reference evidence="3" key="1">
    <citation type="journal article" date="2019" name="Int. J. Syst. Evol. Microbiol.">
        <title>The Global Catalogue of Microorganisms (GCM) 10K type strain sequencing project: providing services to taxonomists for standard genome sequencing and annotation.</title>
        <authorList>
            <consortium name="The Broad Institute Genomics Platform"/>
            <consortium name="The Broad Institute Genome Sequencing Center for Infectious Disease"/>
            <person name="Wu L."/>
            <person name="Ma J."/>
        </authorList>
    </citation>
    <scope>NUCLEOTIDE SEQUENCE [LARGE SCALE GENOMIC DNA]</scope>
    <source>
        <strain evidence="3">JCM 9088</strain>
    </source>
</reference>
<dbReference type="EMBL" id="BAAAUD010000116">
    <property type="protein sequence ID" value="GAA2974880.1"/>
    <property type="molecule type" value="Genomic_DNA"/>
</dbReference>
<organism evidence="2 3">
    <name type="scientific">Streptomyces enissocaesilis</name>
    <dbReference type="NCBI Taxonomy" id="332589"/>
    <lineage>
        <taxon>Bacteria</taxon>
        <taxon>Bacillati</taxon>
        <taxon>Actinomycetota</taxon>
        <taxon>Actinomycetes</taxon>
        <taxon>Kitasatosporales</taxon>
        <taxon>Streptomycetaceae</taxon>
        <taxon>Streptomyces</taxon>
        <taxon>Streptomyces rochei group</taxon>
    </lineage>
</organism>
<evidence type="ECO:0000256" key="1">
    <source>
        <dbReference type="SAM" id="MobiDB-lite"/>
    </source>
</evidence>
<gene>
    <name evidence="2" type="ORF">GCM10010446_68850</name>
</gene>
<keyword evidence="3" id="KW-1185">Reference proteome</keyword>
<feature type="compositionally biased region" description="Basic and acidic residues" evidence="1">
    <location>
        <begin position="23"/>
        <end position="34"/>
    </location>
</feature>
<dbReference type="Proteomes" id="UP001500403">
    <property type="component" value="Unassembled WGS sequence"/>
</dbReference>
<accession>A0ABP6K8C7</accession>
<comment type="caution">
    <text evidence="2">The sequence shown here is derived from an EMBL/GenBank/DDBJ whole genome shotgun (WGS) entry which is preliminary data.</text>
</comment>
<name>A0ABP6K8C7_9ACTN</name>